<feature type="domain" description="Acyl-CoA thioesterase-like C-terminal" evidence="4">
    <location>
        <begin position="147"/>
        <end position="288"/>
    </location>
</feature>
<dbReference type="CDD" id="cd03445">
    <property type="entry name" value="Thioesterase_II_repeat2"/>
    <property type="match status" value="1"/>
</dbReference>
<evidence type="ECO:0000259" key="3">
    <source>
        <dbReference type="Pfam" id="PF13622"/>
    </source>
</evidence>
<dbReference type="InterPro" id="IPR029069">
    <property type="entry name" value="HotDog_dom_sf"/>
</dbReference>
<evidence type="ECO:0000256" key="2">
    <source>
        <dbReference type="ARBA" id="ARBA00022801"/>
    </source>
</evidence>
<evidence type="ECO:0000313" key="6">
    <source>
        <dbReference type="Proteomes" id="UP000198680"/>
    </source>
</evidence>
<protein>
    <submittedName>
        <fullName evidence="5">Acyl-CoA thioesterase-2</fullName>
    </submittedName>
</protein>
<accession>A0A1G9STA2</accession>
<proteinExistence type="inferred from homology"/>
<evidence type="ECO:0000256" key="1">
    <source>
        <dbReference type="ARBA" id="ARBA00006538"/>
    </source>
</evidence>
<dbReference type="AlphaFoldDB" id="A0A1G9STA2"/>
<dbReference type="GO" id="GO:0047617">
    <property type="term" value="F:fatty acyl-CoA hydrolase activity"/>
    <property type="evidence" value="ECO:0007669"/>
    <property type="project" value="InterPro"/>
</dbReference>
<dbReference type="InterPro" id="IPR042171">
    <property type="entry name" value="Acyl-CoA_hotdog"/>
</dbReference>
<dbReference type="Proteomes" id="UP000198680">
    <property type="component" value="Unassembled WGS sequence"/>
</dbReference>
<keyword evidence="6" id="KW-1185">Reference proteome</keyword>
<evidence type="ECO:0000259" key="4">
    <source>
        <dbReference type="Pfam" id="PF20789"/>
    </source>
</evidence>
<reference evidence="6" key="1">
    <citation type="submission" date="2016-10" db="EMBL/GenBank/DDBJ databases">
        <authorList>
            <person name="Varghese N."/>
            <person name="Submissions S."/>
        </authorList>
    </citation>
    <scope>NUCLEOTIDE SEQUENCE [LARGE SCALE GENOMIC DNA]</scope>
    <source>
        <strain evidence="6">DSM 45419</strain>
    </source>
</reference>
<dbReference type="Pfam" id="PF13622">
    <property type="entry name" value="4HBT_3"/>
    <property type="match status" value="1"/>
</dbReference>
<sequence length="293" mass="31718">MTQVDGGSQAASLMAVLDLEERDTDLYVGQTPRTPLQRIFGGQVAGQALMAASRTLPGERAVHSLHSYFLRPGDPHEEIRYAVERIRDGRTFSTRRVIAWQRRRGADVAIFALTADASVPETPVVEHALPMPEVPAPETLPSLPEVVAPHGERAAAALAISQAVEQRLLEDPFDRMPKSPPDTRTCAWMRVAGRLPEDGNVHRSALTFVSDLTLLSAGLARTGGGWGGEYVGASLDHAVWFHAPVRADEWFLYETDSPAASGGRALCFGQIWAADGTHVATVAQQGLIRSLRS</sequence>
<dbReference type="PANTHER" id="PTHR11066:SF34">
    <property type="entry name" value="ACYL-COENZYME A THIOESTERASE 8"/>
    <property type="match status" value="1"/>
</dbReference>
<evidence type="ECO:0000313" key="5">
    <source>
        <dbReference type="EMBL" id="SDM38577.1"/>
    </source>
</evidence>
<dbReference type="GO" id="GO:0009062">
    <property type="term" value="P:fatty acid catabolic process"/>
    <property type="evidence" value="ECO:0007669"/>
    <property type="project" value="TreeGrafter"/>
</dbReference>
<dbReference type="CDD" id="cd03444">
    <property type="entry name" value="Thioesterase_II_repeat1"/>
    <property type="match status" value="1"/>
</dbReference>
<dbReference type="InterPro" id="IPR049449">
    <property type="entry name" value="TesB_ACOT8-like_N"/>
</dbReference>
<dbReference type="Gene3D" id="2.40.160.210">
    <property type="entry name" value="Acyl-CoA thioesterase, double hotdog domain"/>
    <property type="match status" value="1"/>
</dbReference>
<keyword evidence="2" id="KW-0378">Hydrolase</keyword>
<dbReference type="GO" id="GO:0006637">
    <property type="term" value="P:acyl-CoA metabolic process"/>
    <property type="evidence" value="ECO:0007669"/>
    <property type="project" value="InterPro"/>
</dbReference>
<dbReference type="PANTHER" id="PTHR11066">
    <property type="entry name" value="ACYL-COA THIOESTERASE"/>
    <property type="match status" value="1"/>
</dbReference>
<dbReference type="InterPro" id="IPR003703">
    <property type="entry name" value="Acyl_CoA_thio"/>
</dbReference>
<dbReference type="RefSeq" id="WP_091218113.1">
    <property type="nucleotide sequence ID" value="NZ_FNHE01000005.1"/>
</dbReference>
<organism evidence="5 6">
    <name type="scientific">Geodermatophilus siccatus</name>
    <dbReference type="NCBI Taxonomy" id="1137991"/>
    <lineage>
        <taxon>Bacteria</taxon>
        <taxon>Bacillati</taxon>
        <taxon>Actinomycetota</taxon>
        <taxon>Actinomycetes</taxon>
        <taxon>Geodermatophilales</taxon>
        <taxon>Geodermatophilaceae</taxon>
        <taxon>Geodermatophilus</taxon>
    </lineage>
</organism>
<dbReference type="OrthoDB" id="9781019at2"/>
<dbReference type="Pfam" id="PF20789">
    <property type="entry name" value="4HBT_3C"/>
    <property type="match status" value="1"/>
</dbReference>
<dbReference type="SUPFAM" id="SSF54637">
    <property type="entry name" value="Thioesterase/thiol ester dehydrase-isomerase"/>
    <property type="match status" value="2"/>
</dbReference>
<gene>
    <name evidence="5" type="ORF">SAMN05660642_02362</name>
</gene>
<name>A0A1G9STA2_9ACTN</name>
<comment type="similarity">
    <text evidence="1">Belongs to the C/M/P thioester hydrolase family.</text>
</comment>
<feature type="domain" description="Acyl-CoA thioesterase-like N-terminal HotDog" evidence="3">
    <location>
        <begin position="36"/>
        <end position="115"/>
    </location>
</feature>
<dbReference type="EMBL" id="FNHE01000005">
    <property type="protein sequence ID" value="SDM38577.1"/>
    <property type="molecule type" value="Genomic_DNA"/>
</dbReference>
<dbReference type="STRING" id="1137991.SAMN05660642_02362"/>
<dbReference type="InterPro" id="IPR049450">
    <property type="entry name" value="ACOT8-like_C"/>
</dbReference>